<evidence type="ECO:0000313" key="2">
    <source>
        <dbReference type="Proteomes" id="UP001627154"/>
    </source>
</evidence>
<keyword evidence="2" id="KW-1185">Reference proteome</keyword>
<accession>A0ABD2X8L1</accession>
<gene>
    <name evidence="1" type="ORF">TKK_005313</name>
</gene>
<proteinExistence type="predicted"/>
<evidence type="ECO:0008006" key="3">
    <source>
        <dbReference type="Google" id="ProtNLM"/>
    </source>
</evidence>
<dbReference type="EMBL" id="JBJJXI010000045">
    <property type="protein sequence ID" value="KAL3401479.1"/>
    <property type="molecule type" value="Genomic_DNA"/>
</dbReference>
<comment type="caution">
    <text evidence="1">The sequence shown here is derived from an EMBL/GenBank/DDBJ whole genome shotgun (WGS) entry which is preliminary data.</text>
</comment>
<dbReference type="Gene3D" id="1.10.10.60">
    <property type="entry name" value="Homeodomain-like"/>
    <property type="match status" value="1"/>
</dbReference>
<evidence type="ECO:0000313" key="1">
    <source>
        <dbReference type="EMBL" id="KAL3401479.1"/>
    </source>
</evidence>
<dbReference type="AlphaFoldDB" id="A0ABD2X8L1"/>
<name>A0ABD2X8L1_9HYME</name>
<organism evidence="1 2">
    <name type="scientific">Trichogramma kaykai</name>
    <dbReference type="NCBI Taxonomy" id="54128"/>
    <lineage>
        <taxon>Eukaryota</taxon>
        <taxon>Metazoa</taxon>
        <taxon>Ecdysozoa</taxon>
        <taxon>Arthropoda</taxon>
        <taxon>Hexapoda</taxon>
        <taxon>Insecta</taxon>
        <taxon>Pterygota</taxon>
        <taxon>Neoptera</taxon>
        <taxon>Endopterygota</taxon>
        <taxon>Hymenoptera</taxon>
        <taxon>Apocrita</taxon>
        <taxon>Proctotrupomorpha</taxon>
        <taxon>Chalcidoidea</taxon>
        <taxon>Trichogrammatidae</taxon>
        <taxon>Trichogramma</taxon>
    </lineage>
</organism>
<dbReference type="Proteomes" id="UP001627154">
    <property type="component" value="Unassembled WGS sequence"/>
</dbReference>
<reference evidence="1 2" key="1">
    <citation type="journal article" date="2024" name="bioRxiv">
        <title>A reference genome for Trichogramma kaykai: A tiny desert-dwelling parasitoid wasp with competing sex-ratio distorters.</title>
        <authorList>
            <person name="Culotta J."/>
            <person name="Lindsey A.R."/>
        </authorList>
    </citation>
    <scope>NUCLEOTIDE SEQUENCE [LARGE SCALE GENOMIC DNA]</scope>
    <source>
        <strain evidence="1 2">KSX58</strain>
    </source>
</reference>
<protein>
    <recommendedName>
        <fullName evidence="3">HTH psq-type domain-containing protein</fullName>
    </recommendedName>
</protein>
<sequence length="99" mass="11764">MSTKTKAKVRTLQEKLEFLKQYDELIESGANTSEAASILGLHNSTLNRMLKNRNEIQEQCAQEHDDRLNFQNEMKNWLQTSDVSQMTYEYKYFTLHFIR</sequence>